<dbReference type="SUPFAM" id="SSF53098">
    <property type="entry name" value="Ribonuclease H-like"/>
    <property type="match status" value="1"/>
</dbReference>
<sequence length="192" mass="21990">MPNLLGFIRGYEQDLGFVHANLCSVPISRGKELWRPPDYGIIKLNFDASFIQEKKLATTTVLARDYRGEIVGADTYLFEEVGDAFVTEARACEKALLFARMRSFRRLIVEGDSLSVIKNVKKKEENRSVLRPIIHHIHRLHLIFDKVPYNFVPRAVNGTVQALALEGRRRRVGGNWVDGVPNFVRLVVEKDW</sequence>
<proteinExistence type="predicted"/>
<dbReference type="Proteomes" id="UP000593561">
    <property type="component" value="Unassembled WGS sequence"/>
</dbReference>
<keyword evidence="3" id="KW-1185">Reference proteome</keyword>
<dbReference type="GO" id="GO:0004523">
    <property type="term" value="F:RNA-DNA hybrid ribonuclease activity"/>
    <property type="evidence" value="ECO:0007669"/>
    <property type="project" value="InterPro"/>
</dbReference>
<dbReference type="PANTHER" id="PTHR47074:SF61">
    <property type="entry name" value="RNASE H TYPE-1 DOMAIN-CONTAINING PROTEIN"/>
    <property type="match status" value="1"/>
</dbReference>
<dbReference type="InterPro" id="IPR012337">
    <property type="entry name" value="RNaseH-like_sf"/>
</dbReference>
<dbReference type="PANTHER" id="PTHR47074">
    <property type="entry name" value="BNAC02G40300D PROTEIN"/>
    <property type="match status" value="1"/>
</dbReference>
<dbReference type="InterPro" id="IPR052929">
    <property type="entry name" value="RNase_H-like_EbsB-rel"/>
</dbReference>
<dbReference type="InterPro" id="IPR002156">
    <property type="entry name" value="RNaseH_domain"/>
</dbReference>
<dbReference type="Pfam" id="PF13456">
    <property type="entry name" value="RVT_3"/>
    <property type="match status" value="1"/>
</dbReference>
<evidence type="ECO:0000313" key="3">
    <source>
        <dbReference type="Proteomes" id="UP000593561"/>
    </source>
</evidence>
<comment type="caution">
    <text evidence="2">The sequence shown here is derived from an EMBL/GenBank/DDBJ whole genome shotgun (WGS) entry which is preliminary data.</text>
</comment>
<reference evidence="2 3" key="1">
    <citation type="journal article" date="2019" name="Genome Biol. Evol.">
        <title>Insights into the evolution of the New World diploid cottons (Gossypium, subgenus Houzingenia) based on genome sequencing.</title>
        <authorList>
            <person name="Grover C.E."/>
            <person name="Arick M.A. 2nd"/>
            <person name="Thrash A."/>
            <person name="Conover J.L."/>
            <person name="Sanders W.S."/>
            <person name="Peterson D.G."/>
            <person name="Frelichowski J.E."/>
            <person name="Scheffler J.A."/>
            <person name="Scheffler B.E."/>
            <person name="Wendel J.F."/>
        </authorList>
    </citation>
    <scope>NUCLEOTIDE SEQUENCE [LARGE SCALE GENOMIC DNA]</scope>
    <source>
        <strain evidence="2">27</strain>
        <tissue evidence="2">Leaf</tissue>
    </source>
</reference>
<feature type="non-terminal residue" evidence="2">
    <location>
        <position position="192"/>
    </location>
</feature>
<protein>
    <recommendedName>
        <fullName evidence="1">RNase H type-1 domain-containing protein</fullName>
    </recommendedName>
</protein>
<evidence type="ECO:0000259" key="1">
    <source>
        <dbReference type="Pfam" id="PF13456"/>
    </source>
</evidence>
<dbReference type="EMBL" id="JABFAC010000010">
    <property type="protein sequence ID" value="MBA0626255.1"/>
    <property type="molecule type" value="Genomic_DNA"/>
</dbReference>
<dbReference type="CDD" id="cd06222">
    <property type="entry name" value="RNase_H_like"/>
    <property type="match status" value="1"/>
</dbReference>
<accession>A0A7J8SK79</accession>
<gene>
    <name evidence="2" type="ORF">Godav_003954</name>
</gene>
<dbReference type="InterPro" id="IPR036397">
    <property type="entry name" value="RNaseH_sf"/>
</dbReference>
<dbReference type="AlphaFoldDB" id="A0A7J8SK79"/>
<evidence type="ECO:0000313" key="2">
    <source>
        <dbReference type="EMBL" id="MBA0626255.1"/>
    </source>
</evidence>
<feature type="domain" description="RNase H type-1" evidence="1">
    <location>
        <begin position="45"/>
        <end position="164"/>
    </location>
</feature>
<name>A0A7J8SK79_GOSDV</name>
<dbReference type="GO" id="GO:0003676">
    <property type="term" value="F:nucleic acid binding"/>
    <property type="evidence" value="ECO:0007669"/>
    <property type="project" value="InterPro"/>
</dbReference>
<organism evidence="2 3">
    <name type="scientific">Gossypium davidsonii</name>
    <name type="common">Davidson's cotton</name>
    <name type="synonym">Gossypium klotzschianum subsp. davidsonii</name>
    <dbReference type="NCBI Taxonomy" id="34287"/>
    <lineage>
        <taxon>Eukaryota</taxon>
        <taxon>Viridiplantae</taxon>
        <taxon>Streptophyta</taxon>
        <taxon>Embryophyta</taxon>
        <taxon>Tracheophyta</taxon>
        <taxon>Spermatophyta</taxon>
        <taxon>Magnoliopsida</taxon>
        <taxon>eudicotyledons</taxon>
        <taxon>Gunneridae</taxon>
        <taxon>Pentapetalae</taxon>
        <taxon>rosids</taxon>
        <taxon>malvids</taxon>
        <taxon>Malvales</taxon>
        <taxon>Malvaceae</taxon>
        <taxon>Malvoideae</taxon>
        <taxon>Gossypium</taxon>
    </lineage>
</organism>
<dbReference type="InterPro" id="IPR044730">
    <property type="entry name" value="RNase_H-like_dom_plant"/>
</dbReference>
<dbReference type="Gene3D" id="3.30.420.10">
    <property type="entry name" value="Ribonuclease H-like superfamily/Ribonuclease H"/>
    <property type="match status" value="1"/>
</dbReference>